<accession>A0ABZ0I3K0</accession>
<keyword evidence="5" id="KW-0547">Nucleotide-binding</keyword>
<dbReference type="Gene3D" id="3.40.50.1000">
    <property type="entry name" value="HAD superfamily/HAD-like"/>
    <property type="match status" value="1"/>
</dbReference>
<evidence type="ECO:0000256" key="4">
    <source>
        <dbReference type="ARBA" id="ARBA00022692"/>
    </source>
</evidence>
<dbReference type="Pfam" id="PF00122">
    <property type="entry name" value="E1-E2_ATPase"/>
    <property type="match status" value="1"/>
</dbReference>
<keyword evidence="9 10" id="KW-0472">Membrane</keyword>
<evidence type="ECO:0000256" key="6">
    <source>
        <dbReference type="ARBA" id="ARBA00022840"/>
    </source>
</evidence>
<feature type="transmembrane region" description="Helical" evidence="10">
    <location>
        <begin position="828"/>
        <end position="847"/>
    </location>
</feature>
<dbReference type="Gene3D" id="3.40.1110.10">
    <property type="entry name" value="Calcium-transporting ATPase, cytoplasmic domain N"/>
    <property type="match status" value="1"/>
</dbReference>
<keyword evidence="13" id="KW-1185">Reference proteome</keyword>
<dbReference type="Pfam" id="PF00689">
    <property type="entry name" value="Cation_ATPase_C"/>
    <property type="match status" value="1"/>
</dbReference>
<evidence type="ECO:0000256" key="8">
    <source>
        <dbReference type="ARBA" id="ARBA00022989"/>
    </source>
</evidence>
<feature type="transmembrane region" description="Helical" evidence="10">
    <location>
        <begin position="790"/>
        <end position="808"/>
    </location>
</feature>
<evidence type="ECO:0000313" key="12">
    <source>
        <dbReference type="EMBL" id="WOJ93740.1"/>
    </source>
</evidence>
<comment type="similarity">
    <text evidence="2">Belongs to the cation transport ATPase (P-type) (TC 3.A.3) family. Type IIA subfamily.</text>
</comment>
<feature type="domain" description="Cation-transporting P-type ATPase N-terminal" evidence="11">
    <location>
        <begin position="13"/>
        <end position="87"/>
    </location>
</feature>
<feature type="transmembrane region" description="Helical" evidence="10">
    <location>
        <begin position="91"/>
        <end position="112"/>
    </location>
</feature>
<evidence type="ECO:0000256" key="3">
    <source>
        <dbReference type="ARBA" id="ARBA00022475"/>
    </source>
</evidence>
<gene>
    <name evidence="12" type="ORF">R0135_00900</name>
</gene>
<feature type="transmembrane region" description="Helical" evidence="10">
    <location>
        <begin position="757"/>
        <end position="784"/>
    </location>
</feature>
<dbReference type="InterPro" id="IPR018303">
    <property type="entry name" value="ATPase_P-typ_P_site"/>
</dbReference>
<proteinExistence type="inferred from homology"/>
<dbReference type="Pfam" id="PF00690">
    <property type="entry name" value="Cation_ATPase_N"/>
    <property type="match status" value="1"/>
</dbReference>
<keyword evidence="6" id="KW-0067">ATP-binding</keyword>
<evidence type="ECO:0000256" key="7">
    <source>
        <dbReference type="ARBA" id="ARBA00022967"/>
    </source>
</evidence>
<dbReference type="SUPFAM" id="SSF81660">
    <property type="entry name" value="Metal cation-transporting ATPase, ATP-binding domain N"/>
    <property type="match status" value="1"/>
</dbReference>
<dbReference type="PRINTS" id="PR00119">
    <property type="entry name" value="CATATPASE"/>
</dbReference>
<dbReference type="InterPro" id="IPR050510">
    <property type="entry name" value="Cation_transp_ATPase_P-type"/>
</dbReference>
<dbReference type="SFLD" id="SFLDS00003">
    <property type="entry name" value="Haloacid_Dehalogenase"/>
    <property type="match status" value="1"/>
</dbReference>
<dbReference type="SUPFAM" id="SSF81653">
    <property type="entry name" value="Calcium ATPase, transduction domain A"/>
    <property type="match status" value="1"/>
</dbReference>
<dbReference type="InterPro" id="IPR044492">
    <property type="entry name" value="P_typ_ATPase_HD_dom"/>
</dbReference>
<dbReference type="NCBIfam" id="TIGR01494">
    <property type="entry name" value="ATPase_P-type"/>
    <property type="match status" value="3"/>
</dbReference>
<dbReference type="PANTHER" id="PTHR43294:SF21">
    <property type="entry name" value="CATION TRANSPORTING ATPASE"/>
    <property type="match status" value="1"/>
</dbReference>
<dbReference type="InterPro" id="IPR023298">
    <property type="entry name" value="ATPase_P-typ_TM_dom_sf"/>
</dbReference>
<dbReference type="InterPro" id="IPR008250">
    <property type="entry name" value="ATPase_P-typ_transduc_dom_A_sf"/>
</dbReference>
<organism evidence="12 13">
    <name type="scientific">Congregibacter variabilis</name>
    <dbReference type="NCBI Taxonomy" id="3081200"/>
    <lineage>
        <taxon>Bacteria</taxon>
        <taxon>Pseudomonadati</taxon>
        <taxon>Pseudomonadota</taxon>
        <taxon>Gammaproteobacteria</taxon>
        <taxon>Cellvibrionales</taxon>
        <taxon>Halieaceae</taxon>
        <taxon>Congregibacter</taxon>
    </lineage>
</organism>
<dbReference type="SUPFAM" id="SSF81665">
    <property type="entry name" value="Calcium ATPase, transmembrane domain M"/>
    <property type="match status" value="1"/>
</dbReference>
<keyword evidence="3" id="KW-1003">Cell membrane</keyword>
<dbReference type="InterPro" id="IPR001757">
    <property type="entry name" value="P_typ_ATPase"/>
</dbReference>
<keyword evidence="4 10" id="KW-0812">Transmembrane</keyword>
<feature type="transmembrane region" description="Helical" evidence="10">
    <location>
        <begin position="60"/>
        <end position="85"/>
    </location>
</feature>
<dbReference type="PANTHER" id="PTHR43294">
    <property type="entry name" value="SODIUM/POTASSIUM-TRANSPORTING ATPASE SUBUNIT ALPHA"/>
    <property type="match status" value="1"/>
</dbReference>
<dbReference type="InterPro" id="IPR023214">
    <property type="entry name" value="HAD_sf"/>
</dbReference>
<dbReference type="Gene3D" id="2.70.150.10">
    <property type="entry name" value="Calcium-transporting ATPase, cytoplasmic transduction domain A"/>
    <property type="match status" value="1"/>
</dbReference>
<feature type="transmembrane region" description="Helical" evidence="10">
    <location>
        <begin position="278"/>
        <end position="305"/>
    </location>
</feature>
<protein>
    <submittedName>
        <fullName evidence="12">Cation-transporting P-type ATPase</fullName>
    </submittedName>
</protein>
<feature type="transmembrane region" description="Helical" evidence="10">
    <location>
        <begin position="713"/>
        <end position="736"/>
    </location>
</feature>
<dbReference type="SMART" id="SM00831">
    <property type="entry name" value="Cation_ATPase_N"/>
    <property type="match status" value="1"/>
</dbReference>
<feature type="transmembrane region" description="Helical" evidence="10">
    <location>
        <begin position="685"/>
        <end position="707"/>
    </location>
</feature>
<evidence type="ECO:0000259" key="11">
    <source>
        <dbReference type="SMART" id="SM00831"/>
    </source>
</evidence>
<dbReference type="InterPro" id="IPR004014">
    <property type="entry name" value="ATPase_P-typ_cation-transptr_N"/>
</dbReference>
<keyword evidence="8 10" id="KW-1133">Transmembrane helix</keyword>
<dbReference type="PRINTS" id="PR00120">
    <property type="entry name" value="HATPASE"/>
</dbReference>
<dbReference type="Gene3D" id="1.20.1110.10">
    <property type="entry name" value="Calcium-transporting ATPase, transmembrane domain"/>
    <property type="match status" value="1"/>
</dbReference>
<dbReference type="Proteomes" id="UP001626537">
    <property type="component" value="Chromosome"/>
</dbReference>
<evidence type="ECO:0000256" key="1">
    <source>
        <dbReference type="ARBA" id="ARBA00004651"/>
    </source>
</evidence>
<dbReference type="InterPro" id="IPR006068">
    <property type="entry name" value="ATPase_P-typ_cation-transptr_C"/>
</dbReference>
<reference evidence="12 13" key="1">
    <citation type="submission" date="2023-10" db="EMBL/GenBank/DDBJ databases">
        <title>Two novel species belonging to the OM43/NOR5 clade.</title>
        <authorList>
            <person name="Park M."/>
        </authorList>
    </citation>
    <scope>NUCLEOTIDE SEQUENCE [LARGE SCALE GENOMIC DNA]</scope>
    <source>
        <strain evidence="12 13">IMCC43200</strain>
    </source>
</reference>
<evidence type="ECO:0000256" key="10">
    <source>
        <dbReference type="SAM" id="Phobius"/>
    </source>
</evidence>
<evidence type="ECO:0000256" key="5">
    <source>
        <dbReference type="ARBA" id="ARBA00022741"/>
    </source>
</evidence>
<dbReference type="Pfam" id="PF13246">
    <property type="entry name" value="Cation_ATPase"/>
    <property type="match status" value="1"/>
</dbReference>
<dbReference type="SUPFAM" id="SSF56784">
    <property type="entry name" value="HAD-like"/>
    <property type="match status" value="1"/>
</dbReference>
<sequence>MPAKLTDDPRWKTPWAHEAAELAGAQGLNLENGLSDLQVLQRRRISGPNVLRETKPRSRIAMLFAQFRSVVVLLLCIAVGLSAAMGEVVEAMAIAAVIAINALIGFVTEWRATRSMEALRRFARSKATVVRNGHASGVFAADLVPGDIVMLKAGDAVPADLRLVDVADLQINESALTGESLPIRKHTEVISEAATLLERSNIAYRGTTITRGSGRGLVVETGMQTEFGRIFAQVSAAEPRQTPLEKRLDALGQRLAWAALVMALLLAIVGVISGRELFLAIEVAIALCIAAIPEGLPVVATIALARGMWRMARRNALITRLSAVETLGATSIILTDKTGTLTESRMTVTRILLSDSDVVLQETAEINSAEPLGQLLLNAALCCNATLGEGDDPAASATGDPTEIALLVAAAQAGLDRPALLDKMPRQREEPFDSKGKRMATIHRSDEGVFAAVKGAPEALLPLCNTELTTSGERALQEADRARWLTRAEALASLGLRTLAVAQCKLSSAEDSPYENLQLLGILSMEDPAREGVREAIEHCHRAGMEVVMVTGDHPATARSIALETGILSAQDPGEVIVGAQLQKLLESSTSNTLLDARVFARVTPEQKLCLIDLHQNAGRVVAMTGDGVNDAPALKKADIGVAMGIRGTAVAREAAAMVLQDDEFGTIVAAVEHGRAIFTNIRKFVLYLLSCNISEVLVVVIAMVAGAPLPLLPLQILFLNLVTDVFPALALGVGSGPPGAMLEPPRPASERILMRVHWLMIIVYGSLIAVSVLGAMAIAVLFLDFGTQRAVTVSFLTLALGQMWHVFNMRDDSARWLNNEITGNPWVWVALLLCLILLAAAVYLPPLASVLSLSAPGASGWLLIVTASCIPVLFGPALKHVALRLSKSLNQSTDEPSSGAQLAR</sequence>
<dbReference type="InterPro" id="IPR059000">
    <property type="entry name" value="ATPase_P-type_domA"/>
</dbReference>
<dbReference type="InterPro" id="IPR036412">
    <property type="entry name" value="HAD-like_sf"/>
</dbReference>
<feature type="transmembrane region" description="Helical" evidence="10">
    <location>
        <begin position="859"/>
        <end position="879"/>
    </location>
</feature>
<dbReference type="RefSeq" id="WP_407348385.1">
    <property type="nucleotide sequence ID" value="NZ_CP136864.1"/>
</dbReference>
<dbReference type="PROSITE" id="PS00154">
    <property type="entry name" value="ATPASE_E1_E2"/>
    <property type="match status" value="1"/>
</dbReference>
<keyword evidence="7" id="KW-1278">Translocase</keyword>
<evidence type="ECO:0000256" key="2">
    <source>
        <dbReference type="ARBA" id="ARBA00005675"/>
    </source>
</evidence>
<dbReference type="SFLD" id="SFLDF00027">
    <property type="entry name" value="p-type_atpase"/>
    <property type="match status" value="1"/>
</dbReference>
<dbReference type="EMBL" id="CP136864">
    <property type="protein sequence ID" value="WOJ93740.1"/>
    <property type="molecule type" value="Genomic_DNA"/>
</dbReference>
<evidence type="ECO:0000256" key="9">
    <source>
        <dbReference type="ARBA" id="ARBA00023136"/>
    </source>
</evidence>
<comment type="subcellular location">
    <subcellularLocation>
        <location evidence="1">Cell membrane</location>
        <topology evidence="1">Multi-pass membrane protein</topology>
    </subcellularLocation>
</comment>
<dbReference type="SFLD" id="SFLDG00002">
    <property type="entry name" value="C1.7:_P-type_atpase_like"/>
    <property type="match status" value="1"/>
</dbReference>
<name>A0ABZ0I3K0_9GAMM</name>
<evidence type="ECO:0000313" key="13">
    <source>
        <dbReference type="Proteomes" id="UP001626537"/>
    </source>
</evidence>
<dbReference type="InterPro" id="IPR023299">
    <property type="entry name" value="ATPase_P-typ_cyto_dom_N"/>
</dbReference>
<feature type="transmembrane region" description="Helical" evidence="10">
    <location>
        <begin position="255"/>
        <end position="272"/>
    </location>
</feature>